<keyword evidence="4" id="KW-1185">Reference proteome</keyword>
<proteinExistence type="predicted"/>
<evidence type="ECO:0000256" key="2">
    <source>
        <dbReference type="SAM" id="SignalP"/>
    </source>
</evidence>
<evidence type="ECO:0000313" key="4">
    <source>
        <dbReference type="Proteomes" id="UP000015103"/>
    </source>
</evidence>
<dbReference type="HOGENOM" id="CLU_2253356_0_0_1"/>
<accession>T1I7B5</accession>
<dbReference type="Proteomes" id="UP000015103">
    <property type="component" value="Unassembled WGS sequence"/>
</dbReference>
<dbReference type="AlphaFoldDB" id="T1I7B5"/>
<dbReference type="EnsemblMetazoa" id="RPRC012187-RA">
    <property type="protein sequence ID" value="RPRC012187-PA"/>
    <property type="gene ID" value="RPRC012187"/>
</dbReference>
<feature type="region of interest" description="Disordered" evidence="1">
    <location>
        <begin position="24"/>
        <end position="82"/>
    </location>
</feature>
<protein>
    <submittedName>
        <fullName evidence="3">Uncharacterized protein</fullName>
    </submittedName>
</protein>
<dbReference type="GeneID" id="141460080"/>
<dbReference type="VEuPathDB" id="VectorBase:RPRC012187"/>
<organism evidence="3 4">
    <name type="scientific">Rhodnius prolixus</name>
    <name type="common">Triatomid bug</name>
    <dbReference type="NCBI Taxonomy" id="13249"/>
    <lineage>
        <taxon>Eukaryota</taxon>
        <taxon>Metazoa</taxon>
        <taxon>Ecdysozoa</taxon>
        <taxon>Arthropoda</taxon>
        <taxon>Hexapoda</taxon>
        <taxon>Insecta</taxon>
        <taxon>Pterygota</taxon>
        <taxon>Neoptera</taxon>
        <taxon>Paraneoptera</taxon>
        <taxon>Hemiptera</taxon>
        <taxon>Heteroptera</taxon>
        <taxon>Panheteroptera</taxon>
        <taxon>Cimicomorpha</taxon>
        <taxon>Reduviidae</taxon>
        <taxon>Triatominae</taxon>
        <taxon>Rhodnius</taxon>
    </lineage>
</organism>
<evidence type="ECO:0000313" key="3">
    <source>
        <dbReference type="EnsemblMetazoa" id="RPRC012187-PA"/>
    </source>
</evidence>
<name>T1I7B5_RHOPR</name>
<dbReference type="EMBL" id="ACPB03002245">
    <property type="status" value="NOT_ANNOTATED_CDS"/>
    <property type="molecule type" value="Genomic_DNA"/>
</dbReference>
<evidence type="ECO:0000256" key="1">
    <source>
        <dbReference type="SAM" id="MobiDB-lite"/>
    </source>
</evidence>
<sequence length="104" mass="11166">MKSLYLLVVIGVVIMHIYCAPQPDDQAAEESDSTEQPAEEADSTEEPAEEVDSTEEPAEESDSSSESSESSEQTAGDTADESLNDTYAAVLITPAYLLDDILAY</sequence>
<feature type="signal peptide" evidence="2">
    <location>
        <begin position="1"/>
        <end position="19"/>
    </location>
</feature>
<feature type="compositionally biased region" description="Acidic residues" evidence="1">
    <location>
        <begin position="26"/>
        <end position="63"/>
    </location>
</feature>
<keyword evidence="2" id="KW-0732">Signal</keyword>
<dbReference type="InParanoid" id="T1I7B5"/>
<reference evidence="3" key="1">
    <citation type="submission" date="2015-05" db="UniProtKB">
        <authorList>
            <consortium name="EnsemblMetazoa"/>
        </authorList>
    </citation>
    <scope>IDENTIFICATION</scope>
</reference>
<dbReference type="RefSeq" id="XP_073995847.1">
    <property type="nucleotide sequence ID" value="XM_074139746.1"/>
</dbReference>
<feature type="chain" id="PRO_5043601631" evidence="2">
    <location>
        <begin position="20"/>
        <end position="104"/>
    </location>
</feature>